<dbReference type="OrthoDB" id="258796at2"/>
<dbReference type="InterPro" id="IPR001296">
    <property type="entry name" value="Glyco_trans_1"/>
</dbReference>
<reference evidence="3 4" key="1">
    <citation type="journal article" date="2019" name="Environ. Microbiol.">
        <title>Species interactions and distinct microbial communities in high Arctic permafrost affected cryosols are associated with the CH4 and CO2 gas fluxes.</title>
        <authorList>
            <person name="Altshuler I."/>
            <person name="Hamel J."/>
            <person name="Turney S."/>
            <person name="Magnuson E."/>
            <person name="Levesque R."/>
            <person name="Greer C."/>
            <person name="Whyte L.G."/>
        </authorList>
    </citation>
    <scope>NUCLEOTIDE SEQUENCE [LARGE SCALE GENOMIC DNA]</scope>
    <source>
        <strain evidence="3 4">E6.1</strain>
    </source>
</reference>
<organism evidence="3 4">
    <name type="scientific">Sphingomonas glacialis</name>
    <dbReference type="NCBI Taxonomy" id="658225"/>
    <lineage>
        <taxon>Bacteria</taxon>
        <taxon>Pseudomonadati</taxon>
        <taxon>Pseudomonadota</taxon>
        <taxon>Alphaproteobacteria</taxon>
        <taxon>Sphingomonadales</taxon>
        <taxon>Sphingomonadaceae</taxon>
        <taxon>Sphingomonas</taxon>
    </lineage>
</organism>
<dbReference type="PANTHER" id="PTHR12526:SF635">
    <property type="entry name" value="GLYCOSYL TRANSFERASE GROUP 1"/>
    <property type="match status" value="1"/>
</dbReference>
<dbReference type="Pfam" id="PF00534">
    <property type="entry name" value="Glycos_transf_1"/>
    <property type="match status" value="1"/>
</dbReference>
<dbReference type="Proteomes" id="UP000319931">
    <property type="component" value="Unassembled WGS sequence"/>
</dbReference>
<protein>
    <submittedName>
        <fullName evidence="3">Glycosyltransferase family 4 protein</fullName>
    </submittedName>
</protein>
<comment type="caution">
    <text evidence="3">The sequence shown here is derived from an EMBL/GenBank/DDBJ whole genome shotgun (WGS) entry which is preliminary data.</text>
</comment>
<evidence type="ECO:0000259" key="1">
    <source>
        <dbReference type="Pfam" id="PF00534"/>
    </source>
</evidence>
<dbReference type="PANTHER" id="PTHR12526">
    <property type="entry name" value="GLYCOSYLTRANSFERASE"/>
    <property type="match status" value="1"/>
</dbReference>
<evidence type="ECO:0000259" key="2">
    <source>
        <dbReference type="Pfam" id="PF13439"/>
    </source>
</evidence>
<gene>
    <name evidence="3" type="ORF">EAH76_11230</name>
</gene>
<feature type="domain" description="Glycosyl transferase family 1" evidence="1">
    <location>
        <begin position="216"/>
        <end position="359"/>
    </location>
</feature>
<sequence>MLRVLTLATLFPDISRPNFGVFVERQTVGLAAHPDIDLRLIAPVGLPPWPLSRHAHYAALAALPERETWKGLTTYRPRFTTLPGTAGRFHAGALTRRLIPQLAEIRRDFAFDVIDAEFFFPDGPAAVALGRHFGVPVSIKARGADIHHWGTAPATGAQVVAAGQAADGALAVSQAMRADMIALGIPAERIRVHHTGVDLDRFAPRDRGVGKARYDVTGPLIVSVGALIARKGHDVVIDAVASLPDATLLIAGEGPARGTLETQIAVRGVADRVRLLGAIPHGDLPGLLAAADVMALASASEGLANAWVEALACGTPIVITAAGGAGEVVTDPAYGRIVDRTPGAFAAGIAAVLADPLPPELVRQGAARFTWAANTAALVNHLGGLVSLRR</sequence>
<dbReference type="InterPro" id="IPR028098">
    <property type="entry name" value="Glyco_trans_4-like_N"/>
</dbReference>
<dbReference type="Gene3D" id="3.40.50.2000">
    <property type="entry name" value="Glycogen Phosphorylase B"/>
    <property type="match status" value="2"/>
</dbReference>
<evidence type="ECO:0000313" key="3">
    <source>
        <dbReference type="EMBL" id="TPG55129.1"/>
    </source>
</evidence>
<evidence type="ECO:0000313" key="4">
    <source>
        <dbReference type="Proteomes" id="UP000319931"/>
    </source>
</evidence>
<dbReference type="SUPFAM" id="SSF53756">
    <property type="entry name" value="UDP-Glycosyltransferase/glycogen phosphorylase"/>
    <property type="match status" value="1"/>
</dbReference>
<accession>A0A502G061</accession>
<dbReference type="EMBL" id="RCZC01000002">
    <property type="protein sequence ID" value="TPG55129.1"/>
    <property type="molecule type" value="Genomic_DNA"/>
</dbReference>
<proteinExistence type="predicted"/>
<keyword evidence="4" id="KW-1185">Reference proteome</keyword>
<dbReference type="Pfam" id="PF13439">
    <property type="entry name" value="Glyco_transf_4"/>
    <property type="match status" value="1"/>
</dbReference>
<dbReference type="AlphaFoldDB" id="A0A502G061"/>
<keyword evidence="3" id="KW-0808">Transferase</keyword>
<name>A0A502G061_9SPHN</name>
<dbReference type="GO" id="GO:0016757">
    <property type="term" value="F:glycosyltransferase activity"/>
    <property type="evidence" value="ECO:0007669"/>
    <property type="project" value="InterPro"/>
</dbReference>
<dbReference type="RefSeq" id="WP_140850261.1">
    <property type="nucleotide sequence ID" value="NZ_RCZC01000002.1"/>
</dbReference>
<feature type="domain" description="Glycosyltransferase subfamily 4-like N-terminal" evidence="2">
    <location>
        <begin position="92"/>
        <end position="201"/>
    </location>
</feature>